<feature type="region of interest" description="Disordered" evidence="1">
    <location>
        <begin position="77"/>
        <end position="97"/>
    </location>
</feature>
<proteinExistence type="predicted"/>
<protein>
    <submittedName>
        <fullName evidence="2">Uncharacterized protein</fullName>
    </submittedName>
</protein>
<dbReference type="EMBL" id="BMQN01000001">
    <property type="protein sequence ID" value="GGR79438.1"/>
    <property type="molecule type" value="Genomic_DNA"/>
</dbReference>
<organism evidence="2 3">
    <name type="scientific">Deinococcus sedimenti</name>
    <dbReference type="NCBI Taxonomy" id="1867090"/>
    <lineage>
        <taxon>Bacteria</taxon>
        <taxon>Thermotogati</taxon>
        <taxon>Deinococcota</taxon>
        <taxon>Deinococci</taxon>
        <taxon>Deinococcales</taxon>
        <taxon>Deinococcaceae</taxon>
        <taxon>Deinococcus</taxon>
    </lineage>
</organism>
<evidence type="ECO:0000256" key="1">
    <source>
        <dbReference type="SAM" id="MobiDB-lite"/>
    </source>
</evidence>
<accession>A0ABQ2RY28</accession>
<name>A0ABQ2RY28_9DEIO</name>
<dbReference type="Proteomes" id="UP000644548">
    <property type="component" value="Unassembled WGS sequence"/>
</dbReference>
<gene>
    <name evidence="2" type="ORF">GCM10008960_02850</name>
</gene>
<reference evidence="3" key="1">
    <citation type="journal article" date="2019" name="Int. J. Syst. Evol. Microbiol.">
        <title>The Global Catalogue of Microorganisms (GCM) 10K type strain sequencing project: providing services to taxonomists for standard genome sequencing and annotation.</title>
        <authorList>
            <consortium name="The Broad Institute Genomics Platform"/>
            <consortium name="The Broad Institute Genome Sequencing Center for Infectious Disease"/>
            <person name="Wu L."/>
            <person name="Ma J."/>
        </authorList>
    </citation>
    <scope>NUCLEOTIDE SEQUENCE [LARGE SCALE GENOMIC DNA]</scope>
    <source>
        <strain evidence="3">JCM 31405</strain>
    </source>
</reference>
<comment type="caution">
    <text evidence="2">The sequence shown here is derived from an EMBL/GenBank/DDBJ whole genome shotgun (WGS) entry which is preliminary data.</text>
</comment>
<evidence type="ECO:0000313" key="2">
    <source>
        <dbReference type="EMBL" id="GGR79438.1"/>
    </source>
</evidence>
<sequence length="214" mass="23689">MTAAYVLSFPHLSPDEYSRFRTRIDAASPTDVRAIRYERYQLSKTSGGHSAESYDDRLPQMQRDHAKQLRGLAEENAAIDDAGMENNDDATDRAGNSRTPVVYTATMDGQSVTVRPDAVYDTVWADINCFSGEADVQHRTRQLKVEFKGALLDGKTLLVVLSSASPDVRPSKSFAADELTAENVVVLRRHPESGDWFAFGSREVQPHLLGREGA</sequence>
<evidence type="ECO:0000313" key="3">
    <source>
        <dbReference type="Proteomes" id="UP000644548"/>
    </source>
</evidence>
<keyword evidence="3" id="KW-1185">Reference proteome</keyword>